<dbReference type="Proteomes" id="UP001162881">
    <property type="component" value="Unassembled WGS sequence"/>
</dbReference>
<organism evidence="1 2">
    <name type="scientific">Novosphingobium organovorum</name>
    <dbReference type="NCBI Taxonomy" id="2930092"/>
    <lineage>
        <taxon>Bacteria</taxon>
        <taxon>Pseudomonadati</taxon>
        <taxon>Pseudomonadota</taxon>
        <taxon>Alphaproteobacteria</taxon>
        <taxon>Sphingomonadales</taxon>
        <taxon>Sphingomonadaceae</taxon>
        <taxon>Novosphingobium</taxon>
    </lineage>
</organism>
<comment type="caution">
    <text evidence="1">The sequence shown here is derived from an EMBL/GenBank/DDBJ whole genome shotgun (WGS) entry which is preliminary data.</text>
</comment>
<accession>A0ABT0BJ97</accession>
<name>A0ABT0BJ97_9SPHN</name>
<gene>
    <name evidence="1" type="ORF">MTR62_20990</name>
</gene>
<reference evidence="1" key="1">
    <citation type="submission" date="2022-03" db="EMBL/GenBank/DDBJ databases">
        <title>Identification of a novel bacterium isolated from mangrove sediments.</title>
        <authorList>
            <person name="Pan X."/>
        </authorList>
    </citation>
    <scope>NUCLEOTIDE SEQUENCE</scope>
    <source>
        <strain evidence="1">B1949</strain>
    </source>
</reference>
<dbReference type="EMBL" id="JALHLF010000239">
    <property type="protein sequence ID" value="MCJ2185143.1"/>
    <property type="molecule type" value="Genomic_DNA"/>
</dbReference>
<dbReference type="RefSeq" id="WP_244024605.1">
    <property type="nucleotide sequence ID" value="NZ_JALHLF010000239.1"/>
</dbReference>
<evidence type="ECO:0000313" key="2">
    <source>
        <dbReference type="Proteomes" id="UP001162881"/>
    </source>
</evidence>
<keyword evidence="2" id="KW-1185">Reference proteome</keyword>
<protein>
    <submittedName>
        <fullName evidence="1">Uncharacterized protein</fullName>
    </submittedName>
</protein>
<evidence type="ECO:0000313" key="1">
    <source>
        <dbReference type="EMBL" id="MCJ2185143.1"/>
    </source>
</evidence>
<proteinExistence type="predicted"/>
<sequence>MRAFEHPIAVLLDPLANIRLFLHIAQMKLAQAASAIAAPFMLIGCQLSYDIELESRGGRTVFLLTSGSKPATVEALIVSPIARNAAPVWKIESSDLNGQVQGEVVYGTAPAGMIERVKASPLQIGQVYRVELLGLGGSGLRQFVIMPGPGPEHPISQLIE</sequence>